<evidence type="ECO:0000313" key="2">
    <source>
        <dbReference type="EMBL" id="ROP34374.1"/>
    </source>
</evidence>
<evidence type="ECO:0000256" key="1">
    <source>
        <dbReference type="SAM" id="MobiDB-lite"/>
    </source>
</evidence>
<dbReference type="Proteomes" id="UP000271683">
    <property type="component" value="Unassembled WGS sequence"/>
</dbReference>
<dbReference type="AlphaFoldDB" id="A0A3N1GW01"/>
<proteinExistence type="predicted"/>
<sequence length="276" mass="28231">MVVLLSACAQPGTGPGAGSPSSAPPAGGDGGLVLRITQTGGFAGPDAIAARLPGLSVYADGRVIFDGPVTADYPGPALPNVLERVVPPEQVKQLTGEAEAAGVREGTDFGQPGVADASTTEVTVVTDAGERTVGANALHEAQANDPLLTPAQKQAREKLRAFLDRAEQLASGPEARPYRPEVLAAVVRPYVEPGDDLPARPKEMQWPGPALPGEPLTTVQKISCVTATGAQRDAILASAKNAKAGAPWVSGGNRWAVTFRPLLPGESGCADLKAAR</sequence>
<gene>
    <name evidence="2" type="ORF">EDD30_7456</name>
</gene>
<organism evidence="2 3">
    <name type="scientific">Couchioplanes caeruleus</name>
    <dbReference type="NCBI Taxonomy" id="56438"/>
    <lineage>
        <taxon>Bacteria</taxon>
        <taxon>Bacillati</taxon>
        <taxon>Actinomycetota</taxon>
        <taxon>Actinomycetes</taxon>
        <taxon>Micromonosporales</taxon>
        <taxon>Micromonosporaceae</taxon>
        <taxon>Couchioplanes</taxon>
    </lineage>
</organism>
<reference evidence="2 3" key="1">
    <citation type="submission" date="2018-11" db="EMBL/GenBank/DDBJ databases">
        <title>Sequencing the genomes of 1000 actinobacteria strains.</title>
        <authorList>
            <person name="Klenk H.-P."/>
        </authorList>
    </citation>
    <scope>NUCLEOTIDE SEQUENCE [LARGE SCALE GENOMIC DNA]</scope>
    <source>
        <strain evidence="2 3">DSM 43634</strain>
    </source>
</reference>
<protein>
    <submittedName>
        <fullName evidence="2">Uncharacterized protein</fullName>
    </submittedName>
</protein>
<feature type="region of interest" description="Disordered" evidence="1">
    <location>
        <begin position="11"/>
        <end position="31"/>
    </location>
</feature>
<comment type="caution">
    <text evidence="2">The sequence shown here is derived from an EMBL/GenBank/DDBJ whole genome shotgun (WGS) entry which is preliminary data.</text>
</comment>
<name>A0A3N1GW01_9ACTN</name>
<accession>A0A3N1GW01</accession>
<evidence type="ECO:0000313" key="3">
    <source>
        <dbReference type="Proteomes" id="UP000271683"/>
    </source>
</evidence>
<dbReference type="EMBL" id="RJKL01000001">
    <property type="protein sequence ID" value="ROP34374.1"/>
    <property type="molecule type" value="Genomic_DNA"/>
</dbReference>